<dbReference type="Pfam" id="PF04978">
    <property type="entry name" value="MST"/>
    <property type="match status" value="1"/>
</dbReference>
<proteinExistence type="predicted"/>
<name>A0ABX4N460_9MICC</name>
<reference evidence="1 2" key="1">
    <citation type="submission" date="2017-11" db="EMBL/GenBank/DDBJ databases">
        <title>Sequencing the genomes of 1000 actinobacteria strains.</title>
        <authorList>
            <person name="Klenk H.-P."/>
        </authorList>
    </citation>
    <scope>NUCLEOTIDE SEQUENCE [LARGE SCALE GENOMIC DNA]</scope>
    <source>
        <strain evidence="1 2">DSM 12798</strain>
    </source>
</reference>
<keyword evidence="2" id="KW-1185">Reference proteome</keyword>
<dbReference type="Gene3D" id="1.20.120.450">
    <property type="entry name" value="dinb family like domain"/>
    <property type="match status" value="1"/>
</dbReference>
<dbReference type="EMBL" id="PGEY01000001">
    <property type="protein sequence ID" value="PJJ45765.1"/>
    <property type="molecule type" value="Genomic_DNA"/>
</dbReference>
<dbReference type="Proteomes" id="UP000229263">
    <property type="component" value="Unassembled WGS sequence"/>
</dbReference>
<evidence type="ECO:0000313" key="1">
    <source>
        <dbReference type="EMBL" id="PJJ45765.1"/>
    </source>
</evidence>
<sequence length="202" mass="23033">MKPVWYANSHFLEKGDAMQDFPVWEPPMGGTEQQHLFGMLDRLRTTFRYKADGLDIRQLATRLPSSQLSLGGLLQHLALVEDEKFTYFIAGQRPEVLLEPTADGREQFVVDLDDDPEVLYQRYDHAVAKSRKIQQSIIEEGTLDADSGLEFEGKHASIRRIICDLIEEYGRHAGHADLLREAVDGRVGEDAPWDYLPAWYGD</sequence>
<protein>
    <submittedName>
        <fullName evidence="1">Uncharacterized protein DUF664</fullName>
    </submittedName>
</protein>
<dbReference type="InterPro" id="IPR034660">
    <property type="entry name" value="DinB/YfiT-like"/>
</dbReference>
<evidence type="ECO:0000313" key="2">
    <source>
        <dbReference type="Proteomes" id="UP000229263"/>
    </source>
</evidence>
<gene>
    <name evidence="1" type="ORF">ATK23_3060</name>
</gene>
<dbReference type="InterPro" id="IPR007061">
    <property type="entry name" value="MST-like"/>
</dbReference>
<accession>A0ABX4N460</accession>
<organism evidence="1 2">
    <name type="scientific">Glutamicibacter mysorens</name>
    <dbReference type="NCBI Taxonomy" id="257984"/>
    <lineage>
        <taxon>Bacteria</taxon>
        <taxon>Bacillati</taxon>
        <taxon>Actinomycetota</taxon>
        <taxon>Actinomycetes</taxon>
        <taxon>Micrococcales</taxon>
        <taxon>Micrococcaceae</taxon>
        <taxon>Glutamicibacter</taxon>
    </lineage>
</organism>
<dbReference type="SUPFAM" id="SSF109854">
    <property type="entry name" value="DinB/YfiT-like putative metalloenzymes"/>
    <property type="match status" value="1"/>
</dbReference>
<comment type="caution">
    <text evidence="1">The sequence shown here is derived from an EMBL/GenBank/DDBJ whole genome shotgun (WGS) entry which is preliminary data.</text>
</comment>